<dbReference type="Proteomes" id="UP000450676">
    <property type="component" value="Unassembled WGS sequence"/>
</dbReference>
<dbReference type="EMBL" id="WWCU01000019">
    <property type="protein sequence ID" value="MYN09102.1"/>
    <property type="molecule type" value="Genomic_DNA"/>
</dbReference>
<keyword evidence="3" id="KW-1185">Reference proteome</keyword>
<dbReference type="AlphaFoldDB" id="A0A7X4KNF1"/>
<dbReference type="RefSeq" id="WP_161073405.1">
    <property type="nucleotide sequence ID" value="NZ_WWCU01000019.1"/>
</dbReference>
<accession>A0A7X4KNF1</accession>
<evidence type="ECO:0008006" key="4">
    <source>
        <dbReference type="Google" id="ProtNLM"/>
    </source>
</evidence>
<name>A0A7X4KNF1_9BURK</name>
<gene>
    <name evidence="2" type="ORF">GTP77_17390</name>
</gene>
<evidence type="ECO:0000256" key="1">
    <source>
        <dbReference type="SAM" id="SignalP"/>
    </source>
</evidence>
<evidence type="ECO:0000313" key="2">
    <source>
        <dbReference type="EMBL" id="MYN09102.1"/>
    </source>
</evidence>
<evidence type="ECO:0000313" key="3">
    <source>
        <dbReference type="Proteomes" id="UP000450676"/>
    </source>
</evidence>
<comment type="caution">
    <text evidence="2">The sequence shown here is derived from an EMBL/GenBank/DDBJ whole genome shotgun (WGS) entry which is preliminary data.</text>
</comment>
<sequence>MPKLILRSVSAALLCLPVFASAAPLTDVETRWLQAGASVLAYAKQQQLPIDIIVQPQAQPGAVPLAMGFDGGRCKLVLTMRGNPAAEDVLQALPAAQRALMIEAMTAHEVAHCWRYAQGAWHSVPSGFQQRTPEAALPPEIQKLSQELRDTRREEGYADLVALAWMRGAHPEQYGQVYAWLQQVRAAQPDSHVSHDTGAWLALAADGAAFSEGATPFEQARALWKQGLAAAE</sequence>
<protein>
    <recommendedName>
        <fullName evidence="4">Peptidase</fullName>
    </recommendedName>
</protein>
<reference evidence="2 3" key="1">
    <citation type="submission" date="2019-12" db="EMBL/GenBank/DDBJ databases">
        <title>Novel species isolated from a subtropical stream in China.</title>
        <authorList>
            <person name="Lu H."/>
        </authorList>
    </citation>
    <scope>NUCLEOTIDE SEQUENCE [LARGE SCALE GENOMIC DNA]</scope>
    <source>
        <strain evidence="2 3">FT127W</strain>
    </source>
</reference>
<feature type="chain" id="PRO_5031340694" description="Peptidase" evidence="1">
    <location>
        <begin position="23"/>
        <end position="232"/>
    </location>
</feature>
<keyword evidence="1" id="KW-0732">Signal</keyword>
<organism evidence="2 3">
    <name type="scientific">Pseudoduganella aquatica</name>
    <dbReference type="NCBI Taxonomy" id="2660641"/>
    <lineage>
        <taxon>Bacteria</taxon>
        <taxon>Pseudomonadati</taxon>
        <taxon>Pseudomonadota</taxon>
        <taxon>Betaproteobacteria</taxon>
        <taxon>Burkholderiales</taxon>
        <taxon>Oxalobacteraceae</taxon>
        <taxon>Telluria group</taxon>
        <taxon>Pseudoduganella</taxon>
    </lineage>
</organism>
<proteinExistence type="predicted"/>
<feature type="signal peptide" evidence="1">
    <location>
        <begin position="1"/>
        <end position="22"/>
    </location>
</feature>